<keyword evidence="9" id="KW-0687">Ribonucleoprotein</keyword>
<comment type="caution">
    <text evidence="13">The sequence shown here is derived from an EMBL/GenBank/DDBJ whole genome shotgun (WGS) entry which is preliminary data.</text>
</comment>
<reference evidence="13" key="2">
    <citation type="submission" date="2023-04" db="EMBL/GenBank/DDBJ databases">
        <authorList>
            <person name="Bruccoleri R.E."/>
            <person name="Oakeley E.J."/>
            <person name="Faust A.-M."/>
            <person name="Dessus-Babus S."/>
            <person name="Altorfer M."/>
            <person name="Burckhardt D."/>
            <person name="Oertli M."/>
            <person name="Naumann U."/>
            <person name="Petersen F."/>
            <person name="Wong J."/>
        </authorList>
    </citation>
    <scope>NUCLEOTIDE SEQUENCE</scope>
    <source>
        <strain evidence="13">GSM-AAB239-AS_SAM_17_03QT</strain>
        <tissue evidence="13">Leaf</tissue>
    </source>
</reference>
<dbReference type="PANTHER" id="PTHR11560">
    <property type="entry name" value="39S RIBOSOMAL PROTEIN L10, MITOCHONDRIAL"/>
    <property type="match status" value="1"/>
</dbReference>
<dbReference type="GO" id="GO:0009507">
    <property type="term" value="C:chloroplast"/>
    <property type="evidence" value="ECO:0007669"/>
    <property type="project" value="UniProtKB-SubCell"/>
</dbReference>
<evidence type="ECO:0000313" key="14">
    <source>
        <dbReference type="Proteomes" id="UP001140949"/>
    </source>
</evidence>
<keyword evidence="8 13" id="KW-0689">Ribosomal protein</keyword>
<dbReference type="InterPro" id="IPR047865">
    <property type="entry name" value="Ribosomal_uL10_bac_type"/>
</dbReference>
<comment type="subcellular location">
    <subcellularLocation>
        <location evidence="1">Plastid</location>
        <location evidence="1">Chloroplast</location>
    </subcellularLocation>
</comment>
<sequence>MSSSRPLASLAKQRALRRELENCHLVAGIYCTGLSIRQLKELRGSLPETSRLVVAKNSLMEKAVEGTRWEPLKFCAKGMNAWLFVHDDDNVPRALKPYRDLQKKWGAGFNDFRGAVFEGKVYGAEDFRELETMPTRMEVFSYLLGCMQAPAATLVGILQEKDRLDATATAEGASSA</sequence>
<evidence type="ECO:0000256" key="1">
    <source>
        <dbReference type="ARBA" id="ARBA00004229"/>
    </source>
</evidence>
<gene>
    <name evidence="13" type="ORF">M6B38_296040</name>
</gene>
<evidence type="ECO:0000256" key="6">
    <source>
        <dbReference type="ARBA" id="ARBA00022884"/>
    </source>
</evidence>
<evidence type="ECO:0000256" key="10">
    <source>
        <dbReference type="ARBA" id="ARBA00068986"/>
    </source>
</evidence>
<dbReference type="CDD" id="cd05797">
    <property type="entry name" value="Ribosomal_L10"/>
    <property type="match status" value="1"/>
</dbReference>
<keyword evidence="5" id="KW-0699">rRNA-binding</keyword>
<name>A0AAX6HT20_IRIPA</name>
<dbReference type="SUPFAM" id="SSF160369">
    <property type="entry name" value="Ribosomal protein L10-like"/>
    <property type="match status" value="1"/>
</dbReference>
<dbReference type="InterPro" id="IPR001790">
    <property type="entry name" value="Ribosomal_uL10"/>
</dbReference>
<evidence type="ECO:0000256" key="9">
    <source>
        <dbReference type="ARBA" id="ARBA00023274"/>
    </source>
</evidence>
<evidence type="ECO:0000256" key="8">
    <source>
        <dbReference type="ARBA" id="ARBA00022980"/>
    </source>
</evidence>
<keyword evidence="14" id="KW-1185">Reference proteome</keyword>
<dbReference type="Gene3D" id="3.30.70.1730">
    <property type="match status" value="1"/>
</dbReference>
<comment type="similarity">
    <text evidence="2">Belongs to the universal ribosomal protein uL10 family.</text>
</comment>
<proteinExistence type="inferred from homology"/>
<dbReference type="GO" id="GO:1990904">
    <property type="term" value="C:ribonucleoprotein complex"/>
    <property type="evidence" value="ECO:0007669"/>
    <property type="project" value="UniProtKB-KW"/>
</dbReference>
<accession>A0AAX6HT20</accession>
<keyword evidence="4" id="KW-0934">Plastid</keyword>
<evidence type="ECO:0000256" key="12">
    <source>
        <dbReference type="ARBA" id="ARBA00082750"/>
    </source>
</evidence>
<evidence type="ECO:0000256" key="3">
    <source>
        <dbReference type="ARBA" id="ARBA00022528"/>
    </source>
</evidence>
<organism evidence="13 14">
    <name type="scientific">Iris pallida</name>
    <name type="common">Sweet iris</name>
    <dbReference type="NCBI Taxonomy" id="29817"/>
    <lineage>
        <taxon>Eukaryota</taxon>
        <taxon>Viridiplantae</taxon>
        <taxon>Streptophyta</taxon>
        <taxon>Embryophyta</taxon>
        <taxon>Tracheophyta</taxon>
        <taxon>Spermatophyta</taxon>
        <taxon>Magnoliopsida</taxon>
        <taxon>Liliopsida</taxon>
        <taxon>Asparagales</taxon>
        <taxon>Iridaceae</taxon>
        <taxon>Iridoideae</taxon>
        <taxon>Irideae</taxon>
        <taxon>Iris</taxon>
    </lineage>
</organism>
<evidence type="ECO:0000256" key="2">
    <source>
        <dbReference type="ARBA" id="ARBA00008889"/>
    </source>
</evidence>
<evidence type="ECO:0000256" key="7">
    <source>
        <dbReference type="ARBA" id="ARBA00022946"/>
    </source>
</evidence>
<dbReference type="InterPro" id="IPR043141">
    <property type="entry name" value="Ribosomal_uL10-like_sf"/>
</dbReference>
<dbReference type="FunFam" id="3.30.70.1730:FF:000007">
    <property type="entry name" value="50S ribosomal protein L10"/>
    <property type="match status" value="1"/>
</dbReference>
<dbReference type="GO" id="GO:0005840">
    <property type="term" value="C:ribosome"/>
    <property type="evidence" value="ECO:0007669"/>
    <property type="project" value="UniProtKB-KW"/>
</dbReference>
<dbReference type="GO" id="GO:0019843">
    <property type="term" value="F:rRNA binding"/>
    <property type="evidence" value="ECO:0007669"/>
    <property type="project" value="UniProtKB-KW"/>
</dbReference>
<evidence type="ECO:0000313" key="13">
    <source>
        <dbReference type="EMBL" id="KAJ6843634.1"/>
    </source>
</evidence>
<keyword evidence="7" id="KW-0809">Transit peptide</keyword>
<reference evidence="13" key="1">
    <citation type="journal article" date="2023" name="GigaByte">
        <title>Genome assembly of the bearded iris, Iris pallida Lam.</title>
        <authorList>
            <person name="Bruccoleri R.E."/>
            <person name="Oakeley E.J."/>
            <person name="Faust A.M.E."/>
            <person name="Altorfer M."/>
            <person name="Dessus-Babus S."/>
            <person name="Burckhardt D."/>
            <person name="Oertli M."/>
            <person name="Naumann U."/>
            <person name="Petersen F."/>
            <person name="Wong J."/>
        </authorList>
    </citation>
    <scope>NUCLEOTIDE SEQUENCE</scope>
    <source>
        <strain evidence="13">GSM-AAB239-AS_SAM_17_03QT</strain>
    </source>
</reference>
<keyword evidence="6" id="KW-0694">RNA-binding</keyword>
<protein>
    <recommendedName>
        <fullName evidence="10">Large ribosomal subunit protein uL10c</fullName>
    </recommendedName>
    <alternativeName>
        <fullName evidence="11">50S ribosomal protein L10, chloroplastic</fullName>
    </alternativeName>
    <alternativeName>
        <fullName evidence="12">CL10</fullName>
    </alternativeName>
</protein>
<dbReference type="EMBL" id="JANAVB010007196">
    <property type="protein sequence ID" value="KAJ6843634.1"/>
    <property type="molecule type" value="Genomic_DNA"/>
</dbReference>
<keyword evidence="3" id="KW-0150">Chloroplast</keyword>
<dbReference type="Proteomes" id="UP001140949">
    <property type="component" value="Unassembled WGS sequence"/>
</dbReference>
<evidence type="ECO:0000256" key="4">
    <source>
        <dbReference type="ARBA" id="ARBA00022640"/>
    </source>
</evidence>
<evidence type="ECO:0000256" key="11">
    <source>
        <dbReference type="ARBA" id="ARBA00077220"/>
    </source>
</evidence>
<evidence type="ECO:0000256" key="5">
    <source>
        <dbReference type="ARBA" id="ARBA00022730"/>
    </source>
</evidence>
<dbReference type="Pfam" id="PF00466">
    <property type="entry name" value="Ribosomal_L10"/>
    <property type="match status" value="1"/>
</dbReference>
<dbReference type="AlphaFoldDB" id="A0AAX6HT20"/>